<feature type="compositionally biased region" description="Acidic residues" evidence="1">
    <location>
        <begin position="23"/>
        <end position="40"/>
    </location>
</feature>
<dbReference type="Proteomes" id="UP000009096">
    <property type="component" value="Chromosome 5"/>
</dbReference>
<keyword evidence="3" id="KW-1185">Reference proteome</keyword>
<dbReference type="EMBL" id="CM000582">
    <property type="protein sequence ID" value="EWG50025.1"/>
    <property type="molecule type" value="Genomic_DNA"/>
</dbReference>
<evidence type="ECO:0000313" key="3">
    <source>
        <dbReference type="Proteomes" id="UP000009096"/>
    </source>
</evidence>
<dbReference type="EMBL" id="DS022253">
    <property type="protein sequence ID" value="EWG50025.1"/>
    <property type="molecule type" value="Genomic_DNA"/>
</dbReference>
<dbReference type="KEGG" id="fvr:FVEG_16567"/>
<accession>W7MQY0</accession>
<organism evidence="2 3">
    <name type="scientific">Gibberella moniliformis (strain M3125 / FGSC 7600)</name>
    <name type="common">Maize ear and stalk rot fungus</name>
    <name type="synonym">Fusarium verticillioides</name>
    <dbReference type="NCBI Taxonomy" id="334819"/>
    <lineage>
        <taxon>Eukaryota</taxon>
        <taxon>Fungi</taxon>
        <taxon>Dikarya</taxon>
        <taxon>Ascomycota</taxon>
        <taxon>Pezizomycotina</taxon>
        <taxon>Sordariomycetes</taxon>
        <taxon>Hypocreomycetidae</taxon>
        <taxon>Hypocreales</taxon>
        <taxon>Nectriaceae</taxon>
        <taxon>Fusarium</taxon>
        <taxon>Fusarium fujikuroi species complex</taxon>
    </lineage>
</organism>
<name>W7MQY0_GIBM7</name>
<protein>
    <submittedName>
        <fullName evidence="2">Uncharacterized protein</fullName>
    </submittedName>
</protein>
<dbReference type="RefSeq" id="XP_018756216.1">
    <property type="nucleotide sequence ID" value="XM_018905815.1"/>
</dbReference>
<dbReference type="GeneID" id="30073443"/>
<evidence type="ECO:0000256" key="1">
    <source>
        <dbReference type="SAM" id="MobiDB-lite"/>
    </source>
</evidence>
<evidence type="ECO:0000313" key="2">
    <source>
        <dbReference type="EMBL" id="EWG50025.1"/>
    </source>
</evidence>
<feature type="region of interest" description="Disordered" evidence="1">
    <location>
        <begin position="19"/>
        <end position="50"/>
    </location>
</feature>
<dbReference type="AlphaFoldDB" id="W7MQY0"/>
<sequence>MSSDFLYEVNERLIEWLKQDATNFDDEPSEEDTPSDEEEPETKSHNPFGRMAHGLKKWFTHNCHREG</sequence>
<gene>
    <name evidence="2" type="ORF">FVEG_16567</name>
</gene>
<proteinExistence type="predicted"/>
<reference evidence="2 3" key="1">
    <citation type="journal article" date="2010" name="Nature">
        <title>Comparative genomics reveals mobile pathogenicity chromosomes in Fusarium.</title>
        <authorList>
            <person name="Ma L.J."/>
            <person name="van der Does H.C."/>
            <person name="Borkovich K.A."/>
            <person name="Coleman J.J."/>
            <person name="Daboussi M.J."/>
            <person name="Di Pietro A."/>
            <person name="Dufresne M."/>
            <person name="Freitag M."/>
            <person name="Grabherr M."/>
            <person name="Henrissat B."/>
            <person name="Houterman P.M."/>
            <person name="Kang S."/>
            <person name="Shim W.B."/>
            <person name="Woloshuk C."/>
            <person name="Xie X."/>
            <person name="Xu J.R."/>
            <person name="Antoniw J."/>
            <person name="Baker S.E."/>
            <person name="Bluhm B.H."/>
            <person name="Breakspear A."/>
            <person name="Brown D.W."/>
            <person name="Butchko R.A."/>
            <person name="Chapman S."/>
            <person name="Coulson R."/>
            <person name="Coutinho P.M."/>
            <person name="Danchin E.G."/>
            <person name="Diener A."/>
            <person name="Gale L.R."/>
            <person name="Gardiner D.M."/>
            <person name="Goff S."/>
            <person name="Hammond-Kosack K.E."/>
            <person name="Hilburn K."/>
            <person name="Hua-Van A."/>
            <person name="Jonkers W."/>
            <person name="Kazan K."/>
            <person name="Kodira C.D."/>
            <person name="Koehrsen M."/>
            <person name="Kumar L."/>
            <person name="Lee Y.H."/>
            <person name="Li L."/>
            <person name="Manners J.M."/>
            <person name="Miranda-Saavedra D."/>
            <person name="Mukherjee M."/>
            <person name="Park G."/>
            <person name="Park J."/>
            <person name="Park S.Y."/>
            <person name="Proctor R.H."/>
            <person name="Regev A."/>
            <person name="Ruiz-Roldan M.C."/>
            <person name="Sain D."/>
            <person name="Sakthikumar S."/>
            <person name="Sykes S."/>
            <person name="Schwartz D.C."/>
            <person name="Turgeon B.G."/>
            <person name="Wapinski I."/>
            <person name="Yoder O."/>
            <person name="Young S."/>
            <person name="Zeng Q."/>
            <person name="Zhou S."/>
            <person name="Galagan J."/>
            <person name="Cuomo C.A."/>
            <person name="Kistler H.C."/>
            <person name="Rep M."/>
        </authorList>
    </citation>
    <scope>NUCLEOTIDE SEQUENCE [LARGE SCALE GENOMIC DNA]</scope>
    <source>
        <strain evidence="3">M3125 / FGSC 7600</strain>
    </source>
</reference>
<dbReference type="VEuPathDB" id="FungiDB:FVEG_16567"/>